<dbReference type="AlphaFoldDB" id="A0A1I4NUR1"/>
<keyword evidence="4" id="KW-1185">Reference proteome</keyword>
<keyword evidence="2" id="KW-0732">Signal</keyword>
<dbReference type="RefSeq" id="WP_342742519.1">
    <property type="nucleotide sequence ID" value="NZ_FOTW01000014.1"/>
</dbReference>
<protein>
    <submittedName>
        <fullName evidence="3">Uncharacterized protein</fullName>
    </submittedName>
</protein>
<keyword evidence="1" id="KW-0472">Membrane</keyword>
<dbReference type="Proteomes" id="UP000199470">
    <property type="component" value="Unassembled WGS sequence"/>
</dbReference>
<organism evidence="3 4">
    <name type="scientific">Rugamonas rubra</name>
    <dbReference type="NCBI Taxonomy" id="758825"/>
    <lineage>
        <taxon>Bacteria</taxon>
        <taxon>Pseudomonadati</taxon>
        <taxon>Pseudomonadota</taxon>
        <taxon>Betaproteobacteria</taxon>
        <taxon>Burkholderiales</taxon>
        <taxon>Oxalobacteraceae</taxon>
        <taxon>Telluria group</taxon>
        <taxon>Rugamonas</taxon>
    </lineage>
</organism>
<proteinExistence type="predicted"/>
<reference evidence="3 4" key="1">
    <citation type="submission" date="2016-10" db="EMBL/GenBank/DDBJ databases">
        <authorList>
            <person name="de Groot N.N."/>
        </authorList>
    </citation>
    <scope>NUCLEOTIDE SEQUENCE [LARGE SCALE GENOMIC DNA]</scope>
    <source>
        <strain evidence="3 4">ATCC 43154</strain>
    </source>
</reference>
<evidence type="ECO:0000256" key="1">
    <source>
        <dbReference type="SAM" id="Phobius"/>
    </source>
</evidence>
<keyword evidence="1" id="KW-1133">Transmembrane helix</keyword>
<dbReference type="EMBL" id="FOTW01000014">
    <property type="protein sequence ID" value="SFM19262.1"/>
    <property type="molecule type" value="Genomic_DNA"/>
</dbReference>
<feature type="signal peptide" evidence="2">
    <location>
        <begin position="1"/>
        <end position="27"/>
    </location>
</feature>
<sequence length="99" mass="10221">MPDLRPPRRTAALPAALPAAAPPAATAATGAGRRAARLAAALGLGLYCASLLAGPAPWYIWRSKVDGARVCHQTPLGPGWEVVAGPYRDSHCEKPSLAK</sequence>
<keyword evidence="1" id="KW-0812">Transmembrane</keyword>
<accession>A0A1I4NUR1</accession>
<evidence type="ECO:0000256" key="2">
    <source>
        <dbReference type="SAM" id="SignalP"/>
    </source>
</evidence>
<feature type="chain" id="PRO_5011481868" evidence="2">
    <location>
        <begin position="28"/>
        <end position="99"/>
    </location>
</feature>
<feature type="transmembrane region" description="Helical" evidence="1">
    <location>
        <begin position="37"/>
        <end position="60"/>
    </location>
</feature>
<name>A0A1I4NUR1_9BURK</name>
<evidence type="ECO:0000313" key="4">
    <source>
        <dbReference type="Proteomes" id="UP000199470"/>
    </source>
</evidence>
<dbReference type="STRING" id="758825.SAMN02982985_03141"/>
<gene>
    <name evidence="3" type="ORF">SAMN02982985_03141</name>
</gene>
<evidence type="ECO:0000313" key="3">
    <source>
        <dbReference type="EMBL" id="SFM19262.1"/>
    </source>
</evidence>